<proteinExistence type="predicted"/>
<evidence type="ECO:0000256" key="1">
    <source>
        <dbReference type="SAM" id="MobiDB-lite"/>
    </source>
</evidence>
<reference evidence="2" key="1">
    <citation type="journal article" date="2020" name="Stud. Mycol.">
        <title>101 Dothideomycetes genomes: a test case for predicting lifestyles and emergence of pathogens.</title>
        <authorList>
            <person name="Haridas S."/>
            <person name="Albert R."/>
            <person name="Binder M."/>
            <person name="Bloem J."/>
            <person name="Labutti K."/>
            <person name="Salamov A."/>
            <person name="Andreopoulos B."/>
            <person name="Baker S."/>
            <person name="Barry K."/>
            <person name="Bills G."/>
            <person name="Bluhm B."/>
            <person name="Cannon C."/>
            <person name="Castanera R."/>
            <person name="Culley D."/>
            <person name="Daum C."/>
            <person name="Ezra D."/>
            <person name="Gonzalez J."/>
            <person name="Henrissat B."/>
            <person name="Kuo A."/>
            <person name="Liang C."/>
            <person name="Lipzen A."/>
            <person name="Lutzoni F."/>
            <person name="Magnuson J."/>
            <person name="Mondo S."/>
            <person name="Nolan M."/>
            <person name="Ohm R."/>
            <person name="Pangilinan J."/>
            <person name="Park H.-J."/>
            <person name="Ramirez L."/>
            <person name="Alfaro M."/>
            <person name="Sun H."/>
            <person name="Tritt A."/>
            <person name="Yoshinaga Y."/>
            <person name="Zwiers L.-H."/>
            <person name="Turgeon B."/>
            <person name="Goodwin S."/>
            <person name="Spatafora J."/>
            <person name="Crous P."/>
            <person name="Grigoriev I."/>
        </authorList>
    </citation>
    <scope>NUCLEOTIDE SEQUENCE</scope>
    <source>
        <strain evidence="2">CBS 183.55</strain>
    </source>
</reference>
<sequence length="59" mass="6648">MNRADEIQVMDASSASSCYNEEEGFEGEDDDDDEDLEESYAKGAILMEKKSALEEHIKE</sequence>
<dbReference type="EMBL" id="ML978961">
    <property type="protein sequence ID" value="KAF1931364.1"/>
    <property type="molecule type" value="Genomic_DNA"/>
</dbReference>
<dbReference type="RefSeq" id="XP_033451612.1">
    <property type="nucleotide sequence ID" value="XM_033588978.1"/>
</dbReference>
<keyword evidence="3" id="KW-1185">Reference proteome</keyword>
<evidence type="ECO:0000313" key="2">
    <source>
        <dbReference type="EMBL" id="KAF1931364.1"/>
    </source>
</evidence>
<evidence type="ECO:0000313" key="3">
    <source>
        <dbReference type="Proteomes" id="UP000800082"/>
    </source>
</evidence>
<protein>
    <submittedName>
        <fullName evidence="2">Uncharacterized protein</fullName>
    </submittedName>
</protein>
<organism evidence="2 3">
    <name type="scientific">Didymella exigua CBS 183.55</name>
    <dbReference type="NCBI Taxonomy" id="1150837"/>
    <lineage>
        <taxon>Eukaryota</taxon>
        <taxon>Fungi</taxon>
        <taxon>Dikarya</taxon>
        <taxon>Ascomycota</taxon>
        <taxon>Pezizomycotina</taxon>
        <taxon>Dothideomycetes</taxon>
        <taxon>Pleosporomycetidae</taxon>
        <taxon>Pleosporales</taxon>
        <taxon>Pleosporineae</taxon>
        <taxon>Didymellaceae</taxon>
        <taxon>Didymella</taxon>
    </lineage>
</organism>
<accession>A0A6A5RW16</accession>
<name>A0A6A5RW16_9PLEO</name>
<dbReference type="Proteomes" id="UP000800082">
    <property type="component" value="Unassembled WGS sequence"/>
</dbReference>
<dbReference type="GeneID" id="54346625"/>
<feature type="region of interest" description="Disordered" evidence="1">
    <location>
        <begin position="1"/>
        <end position="36"/>
    </location>
</feature>
<gene>
    <name evidence="2" type="ORF">M421DRAFT_2862</name>
</gene>
<dbReference type="AlphaFoldDB" id="A0A6A5RW16"/>
<feature type="compositionally biased region" description="Acidic residues" evidence="1">
    <location>
        <begin position="20"/>
        <end position="36"/>
    </location>
</feature>